<feature type="compositionally biased region" description="Low complexity" evidence="1">
    <location>
        <begin position="59"/>
        <end position="75"/>
    </location>
</feature>
<reference evidence="2" key="1">
    <citation type="submission" date="2021-01" db="EMBL/GenBank/DDBJ databases">
        <authorList>
            <person name="Corre E."/>
            <person name="Pelletier E."/>
            <person name="Niang G."/>
            <person name="Scheremetjew M."/>
            <person name="Finn R."/>
            <person name="Kale V."/>
            <person name="Holt S."/>
            <person name="Cochrane G."/>
            <person name="Meng A."/>
            <person name="Brown T."/>
            <person name="Cohen L."/>
        </authorList>
    </citation>
    <scope>NUCLEOTIDE SEQUENCE</scope>
    <source>
        <strain evidence="2">CCMP127</strain>
    </source>
</reference>
<organism evidence="2">
    <name type="scientific">Amphora coffeiformis</name>
    <dbReference type="NCBI Taxonomy" id="265554"/>
    <lineage>
        <taxon>Eukaryota</taxon>
        <taxon>Sar</taxon>
        <taxon>Stramenopiles</taxon>
        <taxon>Ochrophyta</taxon>
        <taxon>Bacillariophyta</taxon>
        <taxon>Bacillariophyceae</taxon>
        <taxon>Bacillariophycidae</taxon>
        <taxon>Thalassiophysales</taxon>
        <taxon>Catenulaceae</taxon>
        <taxon>Amphora</taxon>
    </lineage>
</organism>
<accession>A0A7S3P9K9</accession>
<feature type="region of interest" description="Disordered" evidence="1">
    <location>
        <begin position="57"/>
        <end position="77"/>
    </location>
</feature>
<protein>
    <submittedName>
        <fullName evidence="2">Uncharacterized protein</fullName>
    </submittedName>
</protein>
<evidence type="ECO:0000313" key="2">
    <source>
        <dbReference type="EMBL" id="CAE0415059.1"/>
    </source>
</evidence>
<sequence length="484" mass="53507">MRGSICSEEHMELQNFAYGLGSYSVAPETDKAEQGTRMEAELLMSLCSSPVRIEKSETEAISASESETSYLSDSSGSRRDTFAFVCPSFSLENPEMAMRRIKHNEKVRRSTNGTIEDDTETNGDIPTPALLLKRPLKVDDRDAYRLSTEAMARNLSRSMQKALDWRIQTWVHTLSLALVKKEKAMMKEGIPEMQMRTSLLSTSEARLLTTLTHMKTRLQVIGAGTGFRVLSNQIEGANEPISKKRRLSNDGSECHEQLYTVTHELTFDGVINLETPAGQSEVLLQIPGTIEGTFLRSESNSDKLQSVCLDVDTDFLAAMIEKSSRELIRETLTKAVEEESSSAFKEEEIVESAVDQDLTQTTPPTPMGNTPFTPAAVRAALITPRMGSESSSHDTHSTRFLLPIPDDFNDSTPSRISPQPKSPAFGSPVSHFTPQTPNQSDVFNAAAALVSPTLKEPADYHEVHENSPSLPMLVEVACREFHSD</sequence>
<name>A0A7S3P9K9_9STRA</name>
<proteinExistence type="predicted"/>
<evidence type="ECO:0000256" key="1">
    <source>
        <dbReference type="SAM" id="MobiDB-lite"/>
    </source>
</evidence>
<feature type="compositionally biased region" description="Polar residues" evidence="1">
    <location>
        <begin position="410"/>
        <end position="419"/>
    </location>
</feature>
<dbReference type="EMBL" id="HBIM01015443">
    <property type="protein sequence ID" value="CAE0415059.1"/>
    <property type="molecule type" value="Transcribed_RNA"/>
</dbReference>
<dbReference type="AlphaFoldDB" id="A0A7S3P9K9"/>
<feature type="region of interest" description="Disordered" evidence="1">
    <location>
        <begin position="410"/>
        <end position="437"/>
    </location>
</feature>
<gene>
    <name evidence="2" type="ORF">ACOF00016_LOCUS12209</name>
</gene>